<evidence type="ECO:0000313" key="2">
    <source>
        <dbReference type="EMBL" id="KAK3393511.1"/>
    </source>
</evidence>
<protein>
    <submittedName>
        <fullName evidence="2">Heterokaryon incompatibility protein-domain-containing protein</fullName>
    </submittedName>
</protein>
<feature type="domain" description="Heterokaryon incompatibility" evidence="1">
    <location>
        <begin position="52"/>
        <end position="196"/>
    </location>
</feature>
<reference evidence="2" key="1">
    <citation type="journal article" date="2023" name="Mol. Phylogenet. Evol.">
        <title>Genome-scale phylogeny and comparative genomics of the fungal order Sordariales.</title>
        <authorList>
            <person name="Hensen N."/>
            <person name="Bonometti L."/>
            <person name="Westerberg I."/>
            <person name="Brannstrom I.O."/>
            <person name="Guillou S."/>
            <person name="Cros-Aarteil S."/>
            <person name="Calhoun S."/>
            <person name="Haridas S."/>
            <person name="Kuo A."/>
            <person name="Mondo S."/>
            <person name="Pangilinan J."/>
            <person name="Riley R."/>
            <person name="LaButti K."/>
            <person name="Andreopoulos B."/>
            <person name="Lipzen A."/>
            <person name="Chen C."/>
            <person name="Yan M."/>
            <person name="Daum C."/>
            <person name="Ng V."/>
            <person name="Clum A."/>
            <person name="Steindorff A."/>
            <person name="Ohm R.A."/>
            <person name="Martin F."/>
            <person name="Silar P."/>
            <person name="Natvig D.O."/>
            <person name="Lalanne C."/>
            <person name="Gautier V."/>
            <person name="Ament-Velasquez S.L."/>
            <person name="Kruys A."/>
            <person name="Hutchinson M.I."/>
            <person name="Powell A.J."/>
            <person name="Barry K."/>
            <person name="Miller A.N."/>
            <person name="Grigoriev I.V."/>
            <person name="Debuchy R."/>
            <person name="Gladieux P."/>
            <person name="Hiltunen Thoren M."/>
            <person name="Johannesson H."/>
        </authorList>
    </citation>
    <scope>NUCLEOTIDE SEQUENCE</scope>
    <source>
        <strain evidence="2">CBS 232.78</strain>
    </source>
</reference>
<evidence type="ECO:0000313" key="3">
    <source>
        <dbReference type="Proteomes" id="UP001285441"/>
    </source>
</evidence>
<evidence type="ECO:0000259" key="1">
    <source>
        <dbReference type="Pfam" id="PF06985"/>
    </source>
</evidence>
<organism evidence="2 3">
    <name type="scientific">Podospora didyma</name>
    <dbReference type="NCBI Taxonomy" id="330526"/>
    <lineage>
        <taxon>Eukaryota</taxon>
        <taxon>Fungi</taxon>
        <taxon>Dikarya</taxon>
        <taxon>Ascomycota</taxon>
        <taxon>Pezizomycotina</taxon>
        <taxon>Sordariomycetes</taxon>
        <taxon>Sordariomycetidae</taxon>
        <taxon>Sordariales</taxon>
        <taxon>Podosporaceae</taxon>
        <taxon>Podospora</taxon>
    </lineage>
</organism>
<dbReference type="PANTHER" id="PTHR24148">
    <property type="entry name" value="ANKYRIN REPEAT DOMAIN-CONTAINING PROTEIN 39 HOMOLOG-RELATED"/>
    <property type="match status" value="1"/>
</dbReference>
<accession>A0AAE0P564</accession>
<dbReference type="Pfam" id="PF06985">
    <property type="entry name" value="HET"/>
    <property type="match status" value="1"/>
</dbReference>
<comment type="caution">
    <text evidence="2">The sequence shown here is derived from an EMBL/GenBank/DDBJ whole genome shotgun (WGS) entry which is preliminary data.</text>
</comment>
<dbReference type="InterPro" id="IPR052895">
    <property type="entry name" value="HetReg/Transcr_Mod"/>
</dbReference>
<dbReference type="Proteomes" id="UP001285441">
    <property type="component" value="Unassembled WGS sequence"/>
</dbReference>
<dbReference type="AlphaFoldDB" id="A0AAE0P564"/>
<name>A0AAE0P564_9PEZI</name>
<keyword evidence="3" id="KW-1185">Reference proteome</keyword>
<dbReference type="PANTHER" id="PTHR24148:SF80">
    <property type="entry name" value="HETEROKARYON INCOMPATIBILITY DOMAIN-CONTAINING PROTEIN"/>
    <property type="match status" value="1"/>
</dbReference>
<gene>
    <name evidence="2" type="ORF">B0H63DRAFT_554870</name>
</gene>
<proteinExistence type="predicted"/>
<dbReference type="InterPro" id="IPR010730">
    <property type="entry name" value="HET"/>
</dbReference>
<reference evidence="2" key="2">
    <citation type="submission" date="2023-06" db="EMBL/GenBank/DDBJ databases">
        <authorList>
            <consortium name="Lawrence Berkeley National Laboratory"/>
            <person name="Haridas S."/>
            <person name="Hensen N."/>
            <person name="Bonometti L."/>
            <person name="Westerberg I."/>
            <person name="Brannstrom I.O."/>
            <person name="Guillou S."/>
            <person name="Cros-Aarteil S."/>
            <person name="Calhoun S."/>
            <person name="Kuo A."/>
            <person name="Mondo S."/>
            <person name="Pangilinan J."/>
            <person name="Riley R."/>
            <person name="LaButti K."/>
            <person name="Andreopoulos B."/>
            <person name="Lipzen A."/>
            <person name="Chen C."/>
            <person name="Yanf M."/>
            <person name="Daum C."/>
            <person name="Ng V."/>
            <person name="Clum A."/>
            <person name="Steindorff A."/>
            <person name="Ohm R."/>
            <person name="Martin F."/>
            <person name="Silar P."/>
            <person name="Natvig D."/>
            <person name="Lalanne C."/>
            <person name="Gautier V."/>
            <person name="Ament-velasquez S.L."/>
            <person name="Kruys A."/>
            <person name="Hutchinson M.I."/>
            <person name="Powell A.J."/>
            <person name="Barry K."/>
            <person name="Miller A.N."/>
            <person name="Grigoriev I.V."/>
            <person name="Debuchy R."/>
            <person name="Gladieux P."/>
            <person name="Thoren M.H."/>
            <person name="Johannesson H."/>
        </authorList>
    </citation>
    <scope>NUCLEOTIDE SEQUENCE</scope>
    <source>
        <strain evidence="2">CBS 232.78</strain>
    </source>
</reference>
<sequence>MDICPPSSAYDYSRLPSPTCTRLIELQPAVRCNAPIVGKIHIYDLQKDVPPYEALSYTWGASSFPHTLRIQDDASAGGGIVPITQNLLDALLRFRSPVKTRLLWVDAVCINQKDDAEKSTHIPLMTEIYRGAAKVLVWLGGNWPEEEKMLNRYIVLGRRATTTSMPLAQTEWSELFTCALAVVSLSWFSRRWIIQEVVLNANIAMFCGESTELSFLKFAHVLQRLPPTWSSSGTASLVAMYDLWRHWAMGQESMGQCGLLRLIDAFEHFGCMDGRDRIFTLATLAEDITAKTTREGEGGLDPSAHAQQQQWNAEVLVNYANTVEEVYTRTAEMIVNSGHLLWLLGQTAAHAAPNRPHGMPSWVPDWRTPAYRRPFWVGCKDFPRHDADADAEEMWPSRAHADIVNSEPPNLAEKYTLEDDLTIQKHGQIGITSMNVYEQLEAEAKSSIHSVPGTKAHSLHADFWCVEDFSAAVPKYLADTPSYFPCKVNIHKDLGNDDFNHLSYASWYCKVTSSLASKNALTPLSVVWKSKDGYPDTRSSGGSLDQLRWLRDTFSAAYEWAIPPDKQAEEGVWQRFVEKFAYVVTGGGMFIEHLGSEKRQEFRDLANSIDDDDGGDSETRKSTGMYGCDSWKVALIMRRIILGKCPPLPSISDIDPFLKLVTLTMRGRCLFLSNVDWQPTASALEATIVALGVGPPHLQISDRVLSPTQRDRGNASNPRSQFWPRRLWGCTYLVRQAGDSGQVTSRTAGHETDVVMHQGKYSGFFGSSVYCWEFVGDCFLSTSGWISPDSGLHRPRWSCYVDEKYESYVSTYTEIGSGIFDLRNATRGKFSITFA</sequence>
<dbReference type="EMBL" id="JAULSW010000001">
    <property type="protein sequence ID" value="KAK3393511.1"/>
    <property type="molecule type" value="Genomic_DNA"/>
</dbReference>